<evidence type="ECO:0000313" key="4">
    <source>
        <dbReference type="Proteomes" id="UP000281549"/>
    </source>
</evidence>
<sequence length="69" mass="8141">MEYQTLNKHRPQIDMRFFSLSFLVKPAAYYDVYRVYYNGTSRMLIIAPKGVIINALIEYTRTTSLKPMT</sequence>
<keyword evidence="3" id="KW-1185">Reference proteome</keyword>
<evidence type="ECO:0000313" key="3">
    <source>
        <dbReference type="Proteomes" id="UP000030755"/>
    </source>
</evidence>
<dbReference type="EMBL" id="KE560852">
    <property type="protein sequence ID" value="EPZ35224.1"/>
    <property type="molecule type" value="Genomic_DNA"/>
</dbReference>
<organism evidence="1 3">
    <name type="scientific">Rozella allomycis (strain CSF55)</name>
    <dbReference type="NCBI Taxonomy" id="988480"/>
    <lineage>
        <taxon>Eukaryota</taxon>
        <taxon>Fungi</taxon>
        <taxon>Fungi incertae sedis</taxon>
        <taxon>Cryptomycota</taxon>
        <taxon>Cryptomycota incertae sedis</taxon>
        <taxon>Rozella</taxon>
    </lineage>
</organism>
<reference evidence="2" key="3">
    <citation type="submission" date="2018-08" db="EMBL/GenBank/DDBJ databases">
        <title>Leveraging single-cell genomics to expand the Fungal Tree of Life.</title>
        <authorList>
            <consortium name="DOE Joint Genome Institute"/>
            <person name="Ahrendt S.R."/>
            <person name="Quandt C.A."/>
            <person name="Ciobanu D."/>
            <person name="Clum A."/>
            <person name="Salamov A."/>
            <person name="Andreopoulos B."/>
            <person name="Cheng J.-F."/>
            <person name="Woyke T."/>
            <person name="Pelin A."/>
            <person name="Henrissat B."/>
            <person name="Reynolds N."/>
            <person name="Benny G.L."/>
            <person name="Smith M.E."/>
            <person name="James T.Y."/>
            <person name="Grigoriev I.V."/>
        </authorList>
    </citation>
    <scope>NUCLEOTIDE SEQUENCE</scope>
    <source>
        <strain evidence="2">CSF55</strain>
    </source>
</reference>
<accession>A0A075AYM6</accession>
<evidence type="ECO:0000313" key="1">
    <source>
        <dbReference type="EMBL" id="EPZ35224.1"/>
    </source>
</evidence>
<gene>
    <name evidence="1" type="ORF">O9G_004703</name>
    <name evidence="2" type="ORF">ROZALSC1DRAFT_30142</name>
</gene>
<name>A0A075AYM6_ROZAC</name>
<reference evidence="4" key="2">
    <citation type="journal article" date="2018" name="Nat. Microbiol.">
        <title>Leveraging single-cell genomics to expand the fungal tree of life.</title>
        <authorList>
            <person name="Ahrendt S.R."/>
            <person name="Quandt C.A."/>
            <person name="Ciobanu D."/>
            <person name="Clum A."/>
            <person name="Salamov A."/>
            <person name="Andreopoulos B."/>
            <person name="Cheng J.F."/>
            <person name="Woyke T."/>
            <person name="Pelin A."/>
            <person name="Henrissat B."/>
            <person name="Reynolds N.K."/>
            <person name="Benny G.L."/>
            <person name="Smith M.E."/>
            <person name="James T.Y."/>
            <person name="Grigoriev I.V."/>
        </authorList>
    </citation>
    <scope>NUCLEOTIDE SEQUENCE [LARGE SCALE GENOMIC DNA]</scope>
    <source>
        <strain evidence="4">CSF55</strain>
    </source>
</reference>
<reference evidence="1 3" key="1">
    <citation type="journal article" date="2013" name="Curr. Biol.">
        <title>Shared signatures of parasitism and phylogenomics unite Cryptomycota and microsporidia.</title>
        <authorList>
            <person name="James T.Y."/>
            <person name="Pelin A."/>
            <person name="Bonen L."/>
            <person name="Ahrendt S."/>
            <person name="Sain D."/>
            <person name="Corradi N."/>
            <person name="Stajich J.E."/>
        </authorList>
    </citation>
    <scope>NUCLEOTIDE SEQUENCE [LARGE SCALE GENOMIC DNA]</scope>
    <source>
        <strain evidence="1">CSF55</strain>
        <strain evidence="1">CSF55</strain>
    </source>
</reference>
<dbReference type="EMBL" id="ML005552">
    <property type="protein sequence ID" value="RKP18131.1"/>
    <property type="molecule type" value="Genomic_DNA"/>
</dbReference>
<dbReference type="Proteomes" id="UP000030755">
    <property type="component" value="Unassembled WGS sequence"/>
</dbReference>
<dbReference type="HOGENOM" id="CLU_2777357_0_0_1"/>
<protein>
    <submittedName>
        <fullName evidence="1">Uncharacterized protein</fullName>
    </submittedName>
</protein>
<dbReference type="Proteomes" id="UP000281549">
    <property type="component" value="Unassembled WGS sequence"/>
</dbReference>
<dbReference type="AlphaFoldDB" id="A0A075AYM6"/>
<evidence type="ECO:0000313" key="2">
    <source>
        <dbReference type="EMBL" id="RKP18131.1"/>
    </source>
</evidence>
<proteinExistence type="predicted"/>